<proteinExistence type="predicted"/>
<organism evidence="1 2">
    <name type="scientific">Colletotrichum tanaceti</name>
    <dbReference type="NCBI Taxonomy" id="1306861"/>
    <lineage>
        <taxon>Eukaryota</taxon>
        <taxon>Fungi</taxon>
        <taxon>Dikarya</taxon>
        <taxon>Ascomycota</taxon>
        <taxon>Pezizomycotina</taxon>
        <taxon>Sordariomycetes</taxon>
        <taxon>Hypocreomycetidae</taxon>
        <taxon>Glomerellales</taxon>
        <taxon>Glomerellaceae</taxon>
        <taxon>Colletotrichum</taxon>
        <taxon>Colletotrichum destructivum species complex</taxon>
    </lineage>
</organism>
<keyword evidence="2" id="KW-1185">Reference proteome</keyword>
<sequence length="559" mass="63434">MSVSAAAATMTPLTTLPTEILRCIASHLATPRAPTRPNDDGFYEPLLKVPRRSIRALRRLSQTCRLLHDVAEPFLFSHIYINQYRMSDANYDGDARMYDLLSRLASHPEYASHVRSLCFKLTPETDSCRHFSPKLCWFRDPEPRFLKGLAQRFGLRLPKGWNTACFTRSRVMASLILLHARNLEVLDVAGVFDCFLACMPFEGPGTPPRFESLRHFRFYGAVRPLSTDAVRHMCRLLRTSRRLNTVDLGAIQGGAEELTGMYLPDEVFARIIRSCRALRELLFEPRLPDRHVGPSSSGWKKPVPGWAAVLQHADTLRSLHIEAAPPLSVFNKLEMVTLPEIALGTGANCALRSLPPSLRALCVVSLRGCSHLYPKPAVTLEDWRWLASEVKQGAFPNLEELALDHFGCDHRCDCTYMLRGKIDTDVLEKSKTTWSNGGLVTSCKTADSMRTLLAMFLKLRVSCRLMNHDGILKLAREDKRSEDKLMRQDCRDRMEEQGWLDEDAMAWQVLRNNDISSDDYSGDEDDDEQSSHKFDSTDFCLVPFADGYRWVLQHGVEKQ</sequence>
<dbReference type="STRING" id="1306861.A0A4U6XEV4"/>
<evidence type="ECO:0000313" key="2">
    <source>
        <dbReference type="Proteomes" id="UP000310108"/>
    </source>
</evidence>
<accession>A0A4U6XEV4</accession>
<dbReference type="EMBL" id="PJEX01000147">
    <property type="protein sequence ID" value="TKW54225.1"/>
    <property type="molecule type" value="Genomic_DNA"/>
</dbReference>
<gene>
    <name evidence="1" type="ORF">CTA1_6602</name>
</gene>
<evidence type="ECO:0000313" key="1">
    <source>
        <dbReference type="EMBL" id="TKW54225.1"/>
    </source>
</evidence>
<reference evidence="1 2" key="1">
    <citation type="journal article" date="2019" name="PLoS ONE">
        <title>Comparative genome analysis indicates high evolutionary potential of pathogenicity genes in Colletotrichum tanaceti.</title>
        <authorList>
            <person name="Lelwala R.V."/>
            <person name="Korhonen P.K."/>
            <person name="Young N.D."/>
            <person name="Scott J.B."/>
            <person name="Ades P.A."/>
            <person name="Gasser R.B."/>
            <person name="Taylor P.W.J."/>
        </authorList>
    </citation>
    <scope>NUCLEOTIDE SEQUENCE [LARGE SCALE GENOMIC DNA]</scope>
    <source>
        <strain evidence="1">BRIP57314</strain>
    </source>
</reference>
<protein>
    <submittedName>
        <fullName evidence="1">Uncharacterized protein</fullName>
    </submittedName>
</protein>
<dbReference type="Proteomes" id="UP000310108">
    <property type="component" value="Unassembled WGS sequence"/>
</dbReference>
<dbReference type="AlphaFoldDB" id="A0A4U6XEV4"/>
<comment type="caution">
    <text evidence="1">The sequence shown here is derived from an EMBL/GenBank/DDBJ whole genome shotgun (WGS) entry which is preliminary data.</text>
</comment>
<name>A0A4U6XEV4_9PEZI</name>